<feature type="transmembrane region" description="Helical" evidence="5">
    <location>
        <begin position="12"/>
        <end position="34"/>
    </location>
</feature>
<comment type="subcellular location">
    <subcellularLocation>
        <location evidence="1">Membrane</location>
        <topology evidence="1">Multi-pass membrane protein</topology>
    </subcellularLocation>
</comment>
<dbReference type="InterPro" id="IPR050549">
    <property type="entry name" value="MFS_Trehalose_Transporter"/>
</dbReference>
<evidence type="ECO:0000256" key="4">
    <source>
        <dbReference type="ARBA" id="ARBA00023136"/>
    </source>
</evidence>
<dbReference type="Proteomes" id="UP001153954">
    <property type="component" value="Unassembled WGS sequence"/>
</dbReference>
<keyword evidence="4 5" id="KW-0472">Membrane</keyword>
<evidence type="ECO:0000313" key="8">
    <source>
        <dbReference type="Proteomes" id="UP001153954"/>
    </source>
</evidence>
<dbReference type="Pfam" id="PF00083">
    <property type="entry name" value="Sugar_tr"/>
    <property type="match status" value="2"/>
</dbReference>
<feature type="transmembrane region" description="Helical" evidence="5">
    <location>
        <begin position="54"/>
        <end position="80"/>
    </location>
</feature>
<feature type="transmembrane region" description="Helical" evidence="5">
    <location>
        <begin position="325"/>
        <end position="342"/>
    </location>
</feature>
<feature type="transmembrane region" description="Helical" evidence="5">
    <location>
        <begin position="413"/>
        <end position="436"/>
    </location>
</feature>
<reference evidence="7" key="1">
    <citation type="submission" date="2022-03" db="EMBL/GenBank/DDBJ databases">
        <authorList>
            <person name="Tunstrom K."/>
        </authorList>
    </citation>
    <scope>NUCLEOTIDE SEQUENCE</scope>
</reference>
<dbReference type="SUPFAM" id="SSF103473">
    <property type="entry name" value="MFS general substrate transporter"/>
    <property type="match status" value="1"/>
</dbReference>
<comment type="caution">
    <text evidence="7">The sequence shown here is derived from an EMBL/GenBank/DDBJ whole genome shotgun (WGS) entry which is preliminary data.</text>
</comment>
<sequence length="487" mass="53660">MEGVKLKKSAFFMQFLATILIANLVCLTGVVYAWPSYTYALLKSNETVLEMPMTTGQLSVVGSLTNIGALLATPFCGYVLDKFGRKYAAMFFGIPFVVAWGIIAVTKSVYLVILAVGLAGVGASGQVVTTVYISEICHDSIRGGLTSSTVSGFFIGLLFSYALGGYLSYYHVAYVCLALSVMYIIFIALLKESPVFLLKCGKEKEAAESIAFYHRIEMNSKEMEAEIRKITLQLDPRIVKMLEAGSDEAATEELLDKPQSITEKEEQPESAWQFLKRSESSKRALIVVLAIMSLTILMGSIILQVYAEPLFKEAVPTMDSNTCSILLALDYLIASLVCACMLDKFGRKSLIIVTSVLSGVLTILLGSQLHLHFAPHWFTAFLIYAYSFMYNLGAAVVPFVLTAEVFLPEVRGLGNTCSMACMWISNFVVLIIFNPLVEACGLGITFCFFSVICFITAAYSYFYMPETKGLSVDAIQPLFLKKERRKN</sequence>
<feature type="transmembrane region" description="Helical" evidence="5">
    <location>
        <begin position="284"/>
        <end position="305"/>
    </location>
</feature>
<feature type="transmembrane region" description="Helical" evidence="5">
    <location>
        <begin position="442"/>
        <end position="462"/>
    </location>
</feature>
<accession>A0AAU9UFC1</accession>
<evidence type="ECO:0000259" key="6">
    <source>
        <dbReference type="PROSITE" id="PS50850"/>
    </source>
</evidence>
<name>A0AAU9UFC1_EUPED</name>
<dbReference type="InterPro" id="IPR036259">
    <property type="entry name" value="MFS_trans_sf"/>
</dbReference>
<feature type="transmembrane region" description="Helical" evidence="5">
    <location>
        <begin position="87"/>
        <end position="103"/>
    </location>
</feature>
<gene>
    <name evidence="7" type="ORF">EEDITHA_LOCUS13056</name>
</gene>
<keyword evidence="2 5" id="KW-0812">Transmembrane</keyword>
<feature type="transmembrane region" description="Helical" evidence="5">
    <location>
        <begin position="145"/>
        <end position="163"/>
    </location>
</feature>
<dbReference type="AlphaFoldDB" id="A0AAU9UFC1"/>
<keyword evidence="8" id="KW-1185">Reference proteome</keyword>
<keyword evidence="3 5" id="KW-1133">Transmembrane helix</keyword>
<dbReference type="Gene3D" id="1.20.1250.20">
    <property type="entry name" value="MFS general substrate transporter like domains"/>
    <property type="match status" value="1"/>
</dbReference>
<feature type="transmembrane region" description="Helical" evidence="5">
    <location>
        <begin position="377"/>
        <end position="401"/>
    </location>
</feature>
<feature type="transmembrane region" description="Helical" evidence="5">
    <location>
        <begin position="349"/>
        <end position="371"/>
    </location>
</feature>
<feature type="transmembrane region" description="Helical" evidence="5">
    <location>
        <begin position="169"/>
        <end position="190"/>
    </location>
</feature>
<proteinExistence type="predicted"/>
<evidence type="ECO:0000313" key="7">
    <source>
        <dbReference type="EMBL" id="CAH2097883.1"/>
    </source>
</evidence>
<evidence type="ECO:0000256" key="1">
    <source>
        <dbReference type="ARBA" id="ARBA00004141"/>
    </source>
</evidence>
<dbReference type="InterPro" id="IPR020846">
    <property type="entry name" value="MFS_dom"/>
</dbReference>
<feature type="transmembrane region" description="Helical" evidence="5">
    <location>
        <begin position="109"/>
        <end position="133"/>
    </location>
</feature>
<feature type="domain" description="Major facilitator superfamily (MFS) profile" evidence="6">
    <location>
        <begin position="10"/>
        <end position="468"/>
    </location>
</feature>
<dbReference type="PANTHER" id="PTHR48021:SF33">
    <property type="entry name" value="AT22075P-RELATED"/>
    <property type="match status" value="1"/>
</dbReference>
<dbReference type="PROSITE" id="PS50850">
    <property type="entry name" value="MFS"/>
    <property type="match status" value="1"/>
</dbReference>
<evidence type="ECO:0000256" key="2">
    <source>
        <dbReference type="ARBA" id="ARBA00022692"/>
    </source>
</evidence>
<dbReference type="InterPro" id="IPR005828">
    <property type="entry name" value="MFS_sugar_transport-like"/>
</dbReference>
<dbReference type="PANTHER" id="PTHR48021">
    <property type="match status" value="1"/>
</dbReference>
<dbReference type="EMBL" id="CAKOGL010000018">
    <property type="protein sequence ID" value="CAH2097883.1"/>
    <property type="molecule type" value="Genomic_DNA"/>
</dbReference>
<organism evidence="7 8">
    <name type="scientific">Euphydryas editha</name>
    <name type="common">Edith's checkerspot</name>
    <dbReference type="NCBI Taxonomy" id="104508"/>
    <lineage>
        <taxon>Eukaryota</taxon>
        <taxon>Metazoa</taxon>
        <taxon>Ecdysozoa</taxon>
        <taxon>Arthropoda</taxon>
        <taxon>Hexapoda</taxon>
        <taxon>Insecta</taxon>
        <taxon>Pterygota</taxon>
        <taxon>Neoptera</taxon>
        <taxon>Endopterygota</taxon>
        <taxon>Lepidoptera</taxon>
        <taxon>Glossata</taxon>
        <taxon>Ditrysia</taxon>
        <taxon>Papilionoidea</taxon>
        <taxon>Nymphalidae</taxon>
        <taxon>Nymphalinae</taxon>
        <taxon>Euphydryas</taxon>
    </lineage>
</organism>
<dbReference type="GO" id="GO:0022857">
    <property type="term" value="F:transmembrane transporter activity"/>
    <property type="evidence" value="ECO:0007669"/>
    <property type="project" value="InterPro"/>
</dbReference>
<evidence type="ECO:0000256" key="5">
    <source>
        <dbReference type="SAM" id="Phobius"/>
    </source>
</evidence>
<protein>
    <recommendedName>
        <fullName evidence="6">Major facilitator superfamily (MFS) profile domain-containing protein</fullName>
    </recommendedName>
</protein>
<dbReference type="GO" id="GO:0016020">
    <property type="term" value="C:membrane"/>
    <property type="evidence" value="ECO:0007669"/>
    <property type="project" value="UniProtKB-SubCell"/>
</dbReference>
<evidence type="ECO:0000256" key="3">
    <source>
        <dbReference type="ARBA" id="ARBA00022989"/>
    </source>
</evidence>